<evidence type="ECO:0000313" key="2">
    <source>
        <dbReference type="EMBL" id="RIA85415.1"/>
    </source>
</evidence>
<feature type="region of interest" description="Disordered" evidence="1">
    <location>
        <begin position="75"/>
        <end position="107"/>
    </location>
</feature>
<sequence length="178" mass="20422">MRRASLLNANYLQELDLYVLSVVPYSASSNDELKYVSSKYSKDKLKVMVDKSLDNLEEGFEDSKPERILVEPDKIPNYIVDSENSDDEEDDNNIDDNDDNNKDNIPEEEPVCQTLNLECKLLSDSLGDLNVTGLLRLPDFLSELDLEYKLPDSLGELDLEYYRTFWVTELLERNGLGI</sequence>
<evidence type="ECO:0000313" key="3">
    <source>
        <dbReference type="Proteomes" id="UP000265703"/>
    </source>
</evidence>
<name>A0A397SMW2_9GLOM</name>
<comment type="caution">
    <text evidence="2">The sequence shown here is derived from an EMBL/GenBank/DDBJ whole genome shotgun (WGS) entry which is preliminary data.</text>
</comment>
<gene>
    <name evidence="2" type="ORF">C1645_830810</name>
</gene>
<keyword evidence="3" id="KW-1185">Reference proteome</keyword>
<dbReference type="Proteomes" id="UP000265703">
    <property type="component" value="Unassembled WGS sequence"/>
</dbReference>
<dbReference type="AlphaFoldDB" id="A0A397SMW2"/>
<protein>
    <submittedName>
        <fullName evidence="2">Uncharacterized protein</fullName>
    </submittedName>
</protein>
<evidence type="ECO:0000256" key="1">
    <source>
        <dbReference type="SAM" id="MobiDB-lite"/>
    </source>
</evidence>
<accession>A0A397SMW2</accession>
<organism evidence="2 3">
    <name type="scientific">Glomus cerebriforme</name>
    <dbReference type="NCBI Taxonomy" id="658196"/>
    <lineage>
        <taxon>Eukaryota</taxon>
        <taxon>Fungi</taxon>
        <taxon>Fungi incertae sedis</taxon>
        <taxon>Mucoromycota</taxon>
        <taxon>Glomeromycotina</taxon>
        <taxon>Glomeromycetes</taxon>
        <taxon>Glomerales</taxon>
        <taxon>Glomeraceae</taxon>
        <taxon>Glomus</taxon>
    </lineage>
</organism>
<dbReference type="EMBL" id="QKYT01000427">
    <property type="protein sequence ID" value="RIA85415.1"/>
    <property type="molecule type" value="Genomic_DNA"/>
</dbReference>
<feature type="compositionally biased region" description="Acidic residues" evidence="1">
    <location>
        <begin position="83"/>
        <end position="98"/>
    </location>
</feature>
<proteinExistence type="predicted"/>
<reference evidence="2 3" key="1">
    <citation type="submission" date="2018-06" db="EMBL/GenBank/DDBJ databases">
        <title>Comparative genomics reveals the genomic features of Rhizophagus irregularis, R. cerebriforme, R. diaphanum and Gigaspora rosea, and their symbiotic lifestyle signature.</title>
        <authorList>
            <person name="Morin E."/>
            <person name="San Clemente H."/>
            <person name="Chen E.C.H."/>
            <person name="De La Providencia I."/>
            <person name="Hainaut M."/>
            <person name="Kuo A."/>
            <person name="Kohler A."/>
            <person name="Murat C."/>
            <person name="Tang N."/>
            <person name="Roy S."/>
            <person name="Loubradou J."/>
            <person name="Henrissat B."/>
            <person name="Grigoriev I.V."/>
            <person name="Corradi N."/>
            <person name="Roux C."/>
            <person name="Martin F.M."/>
        </authorList>
    </citation>
    <scope>NUCLEOTIDE SEQUENCE [LARGE SCALE GENOMIC DNA]</scope>
    <source>
        <strain evidence="2 3">DAOM 227022</strain>
    </source>
</reference>